<protein>
    <submittedName>
        <fullName evidence="2">Uncharacterized protein</fullName>
    </submittedName>
</protein>
<organism evidence="2 3">
    <name type="scientific">Carpinus fangiana</name>
    <dbReference type="NCBI Taxonomy" id="176857"/>
    <lineage>
        <taxon>Eukaryota</taxon>
        <taxon>Viridiplantae</taxon>
        <taxon>Streptophyta</taxon>
        <taxon>Embryophyta</taxon>
        <taxon>Tracheophyta</taxon>
        <taxon>Spermatophyta</taxon>
        <taxon>Magnoliopsida</taxon>
        <taxon>eudicotyledons</taxon>
        <taxon>Gunneridae</taxon>
        <taxon>Pentapetalae</taxon>
        <taxon>rosids</taxon>
        <taxon>fabids</taxon>
        <taxon>Fagales</taxon>
        <taxon>Betulaceae</taxon>
        <taxon>Carpinus</taxon>
    </lineage>
</organism>
<feature type="region of interest" description="Disordered" evidence="1">
    <location>
        <begin position="95"/>
        <end position="120"/>
    </location>
</feature>
<proteinExistence type="predicted"/>
<dbReference type="OrthoDB" id="1402276at2759"/>
<feature type="compositionally biased region" description="Polar residues" evidence="1">
    <location>
        <begin position="105"/>
        <end position="120"/>
    </location>
</feature>
<dbReference type="AlphaFoldDB" id="A0A5N6L6H7"/>
<sequence length="120" mass="13130">MEEERETKTAASRQSGKPFPKRAYPVLAPVSRRCSEPKGMFPRVTHPSATPPCEGVRLACVKPAASVRSEPGSNSQVVDNSKPQTRLITVHVPARSQDVLDESQTHPLQPKSRSAMNLET</sequence>
<comment type="caution">
    <text evidence="2">The sequence shown here is derived from an EMBL/GenBank/DDBJ whole genome shotgun (WGS) entry which is preliminary data.</text>
</comment>
<evidence type="ECO:0000313" key="2">
    <source>
        <dbReference type="EMBL" id="KAC3704065.1"/>
    </source>
</evidence>
<gene>
    <name evidence="2" type="ORF">FH972_027203</name>
</gene>
<dbReference type="EMBL" id="VIBQ01000883">
    <property type="protein sequence ID" value="KAC3704065.1"/>
    <property type="molecule type" value="Genomic_DNA"/>
</dbReference>
<evidence type="ECO:0000313" key="3">
    <source>
        <dbReference type="Proteomes" id="UP000327013"/>
    </source>
</evidence>
<dbReference type="Proteomes" id="UP000327013">
    <property type="component" value="Unassembled WGS sequence"/>
</dbReference>
<accession>A0A5N6L6H7</accession>
<reference evidence="2 3" key="1">
    <citation type="submission" date="2019-06" db="EMBL/GenBank/DDBJ databases">
        <title>A chromosomal-level reference genome of Carpinus fangiana (Coryloideae, Betulaceae).</title>
        <authorList>
            <person name="Yang X."/>
            <person name="Wang Z."/>
            <person name="Zhang L."/>
            <person name="Hao G."/>
            <person name="Liu J."/>
            <person name="Yang Y."/>
        </authorList>
    </citation>
    <scope>NUCLEOTIDE SEQUENCE [LARGE SCALE GENOMIC DNA]</scope>
    <source>
        <strain evidence="2">Cfa_2016G</strain>
        <tissue evidence="2">Leaf</tissue>
    </source>
</reference>
<evidence type="ECO:0000256" key="1">
    <source>
        <dbReference type="SAM" id="MobiDB-lite"/>
    </source>
</evidence>
<feature type="region of interest" description="Disordered" evidence="1">
    <location>
        <begin position="1"/>
        <end position="24"/>
    </location>
</feature>
<keyword evidence="3" id="KW-1185">Reference proteome</keyword>
<feature type="region of interest" description="Disordered" evidence="1">
    <location>
        <begin position="34"/>
        <end position="53"/>
    </location>
</feature>
<name>A0A5N6L6H7_9ROSI</name>